<reference evidence="3" key="2">
    <citation type="submission" date="2020-12" db="EMBL/GenBank/DDBJ databases">
        <title>New Spironucleus salmonicida genome in near-complete chromosomes.</title>
        <authorList>
            <person name="Xu F."/>
            <person name="Kurt Z."/>
            <person name="Jimenez-Gonzalez A."/>
            <person name="Astvaldsson A."/>
            <person name="Andersson J.O."/>
            <person name="Svard S.G."/>
        </authorList>
    </citation>
    <scope>NUCLEOTIDE SEQUENCE</scope>
    <source>
        <strain evidence="3">ATCC 50377</strain>
    </source>
</reference>
<dbReference type="EMBL" id="KI546085">
    <property type="protein sequence ID" value="EST46011.1"/>
    <property type="molecule type" value="Genomic_DNA"/>
</dbReference>
<dbReference type="PANTHER" id="PTHR24120:SF4">
    <property type="entry name" value="GH07239P"/>
    <property type="match status" value="1"/>
</dbReference>
<dbReference type="OrthoDB" id="10258592at2759"/>
<accession>V6LQN0</accession>
<proteinExistence type="predicted"/>
<dbReference type="VEuPathDB" id="GiardiaDB:SS50377_24440"/>
<organism evidence="2">
    <name type="scientific">Spironucleus salmonicida</name>
    <dbReference type="NCBI Taxonomy" id="348837"/>
    <lineage>
        <taxon>Eukaryota</taxon>
        <taxon>Metamonada</taxon>
        <taxon>Diplomonadida</taxon>
        <taxon>Hexamitidae</taxon>
        <taxon>Hexamitinae</taxon>
        <taxon>Spironucleus</taxon>
    </lineage>
</organism>
<dbReference type="InterPro" id="IPR002110">
    <property type="entry name" value="Ankyrin_rpt"/>
</dbReference>
<sequence>MNKQEPNPAWFIAAENNDVPKLRRYMVSSQKKLDSSGRTALMYAASSASEDAIKFLVEDEGQIRGPGGWTALMEASASGQLRSIELLSPLLAGSRMLDGHPYFKKGTTALTISAEKGDFAAVQLLQNEQDAAGWTELHWAAFNQRYAEIYAQTAYFSRPDLLKRSPIFYAVFSVPQHDKLISLPHQLAIQTSPLILDDKTYAALIHILCKQPDALQFKLDSYGKSPLHYAVESNNLVAAKVLSKYFSGVKTTRLCKDYAAGTTALMIAVLNLNIEMVKILVKYEHGLKNELGLPAIYLANQIPQQNTRIIILQLLYQKEKKVLIKERENGKLRVSTMEQSLNGNLLNSLEQSTRVEQDFNEIIEGLTEDNKEEVCEYLCEKLAFVVQNKEINDIKDAEDLGFAELYIKEMDDQHVIIRSILDIILSKNTQIGIENTQLLLQDFDLLSNGQKLTEQSLSEYVQVLQSENKTLKQNLENIQSSILQKSETLNVDGVLEKELKETVKNLQEELTTYKEQLKKLEEENRKYKQKLEQTNHLLSQSLVDSQVSQQQQEYSLSSPHKNPFKHNQSQVQCNGLVVNNDSSHSADVFLSLNSTSIQNSQMVDLNRKLSDLELLNRQYKEDLQINCIMYEEKLQKQTISISNYEDEQKQLQQTIDQLLDEINQLQTDDNYNKETISDLEEQIYACNVDINQLSETSRKFEKDNSQFILDKQYLAEYITDLTQNLMITQQKLDDQIQQIKQNQQDTSSLSSQINEQQSLLKQQSNQNLYIQQLEQQISELNRERVKLINKIKLHQHQIKEADTTISQLSASIVTIVDNINLEFNQQISRSLNLPVQLESAVNFLTEQLRTLCKKTQNFDQGIDNFIDQLSQQSNSLLQTVNQVSNK</sequence>
<evidence type="ECO:0000313" key="2">
    <source>
        <dbReference type="EMBL" id="EST46011.1"/>
    </source>
</evidence>
<feature type="coiled-coil region" evidence="1">
    <location>
        <begin position="461"/>
        <end position="537"/>
    </location>
</feature>
<dbReference type="Proteomes" id="UP000018208">
    <property type="component" value="Unassembled WGS sequence"/>
</dbReference>
<name>V6LQN0_9EUKA</name>
<evidence type="ECO:0000313" key="4">
    <source>
        <dbReference type="Proteomes" id="UP000018208"/>
    </source>
</evidence>
<keyword evidence="4" id="KW-1185">Reference proteome</keyword>
<keyword evidence="1" id="KW-0175">Coiled coil</keyword>
<feature type="coiled-coil region" evidence="1">
    <location>
        <begin position="763"/>
        <end position="797"/>
    </location>
</feature>
<reference evidence="2 3" key="1">
    <citation type="journal article" date="2014" name="PLoS Genet.">
        <title>The Genome of Spironucleus salmonicida Highlights a Fish Pathogen Adapted to Fluctuating Environments.</title>
        <authorList>
            <person name="Xu F."/>
            <person name="Jerlstrom-Hultqvist J."/>
            <person name="Einarsson E."/>
            <person name="Astvaldsson A."/>
            <person name="Svard S.G."/>
            <person name="Andersson J.O."/>
        </authorList>
    </citation>
    <scope>NUCLEOTIDE SEQUENCE</scope>
    <source>
        <strain evidence="3">ATCC 50377</strain>
    </source>
</reference>
<feature type="coiled-coil region" evidence="1">
    <location>
        <begin position="602"/>
        <end position="668"/>
    </location>
</feature>
<protein>
    <submittedName>
        <fullName evidence="2">Ankyrin repeat-containing protein</fullName>
    </submittedName>
</protein>
<dbReference type="AlphaFoldDB" id="V6LQN0"/>
<dbReference type="Pfam" id="PF12796">
    <property type="entry name" value="Ank_2"/>
    <property type="match status" value="2"/>
</dbReference>
<evidence type="ECO:0000313" key="3">
    <source>
        <dbReference type="EMBL" id="KAH0574482.1"/>
    </source>
</evidence>
<dbReference type="Gene3D" id="1.25.40.20">
    <property type="entry name" value="Ankyrin repeat-containing domain"/>
    <property type="match status" value="2"/>
</dbReference>
<dbReference type="SUPFAM" id="SSF48403">
    <property type="entry name" value="Ankyrin repeat"/>
    <property type="match status" value="1"/>
</dbReference>
<evidence type="ECO:0000256" key="1">
    <source>
        <dbReference type="SAM" id="Coils"/>
    </source>
</evidence>
<dbReference type="SMART" id="SM00248">
    <property type="entry name" value="ANK"/>
    <property type="match status" value="5"/>
</dbReference>
<dbReference type="PANTHER" id="PTHR24120">
    <property type="entry name" value="GH07239P"/>
    <property type="match status" value="1"/>
</dbReference>
<dbReference type="EMBL" id="AUWU02000004">
    <property type="protein sequence ID" value="KAH0574482.1"/>
    <property type="molecule type" value="Genomic_DNA"/>
</dbReference>
<gene>
    <name evidence="2" type="ORF">SS50377_13997</name>
    <name evidence="3" type="ORF">SS50377_24440</name>
</gene>
<dbReference type="InterPro" id="IPR036770">
    <property type="entry name" value="Ankyrin_rpt-contain_sf"/>
</dbReference>